<accession>A0A1A7BT32</accession>
<dbReference type="PANTHER" id="PTHR11571">
    <property type="entry name" value="GLUTATHIONE S-TRANSFERASE"/>
    <property type="match status" value="1"/>
</dbReference>
<dbReference type="InterPro" id="IPR004045">
    <property type="entry name" value="Glutathione_S-Trfase_N"/>
</dbReference>
<dbReference type="RefSeq" id="WP_065310488.1">
    <property type="nucleotide sequence ID" value="NZ_LOCQ01000062.1"/>
</dbReference>
<dbReference type="PANTHER" id="PTHR11571:SF263">
    <property type="entry name" value="GLUTATHIONE S-TRANSFERASE"/>
    <property type="match status" value="1"/>
</dbReference>
<reference evidence="3 4" key="1">
    <citation type="submission" date="2016-04" db="EMBL/GenBank/DDBJ databases">
        <title>Draft genome sequence of Janthinobacterium psychrotolerans sp. nov., isolated from freshwater sediments in Denmark.</title>
        <authorList>
            <person name="Gong X."/>
            <person name="Skrivergaard S."/>
            <person name="Korsgaard B.S."/>
            <person name="Schreiber L."/>
            <person name="Marshall I.P."/>
            <person name="Finster K."/>
            <person name="Schramm A."/>
        </authorList>
    </citation>
    <scope>NUCLEOTIDE SEQUENCE [LARGE SCALE GENOMIC DNA]</scope>
    <source>
        <strain evidence="3 4">S3-2</strain>
    </source>
</reference>
<evidence type="ECO:0000313" key="4">
    <source>
        <dbReference type="Proteomes" id="UP000092713"/>
    </source>
</evidence>
<dbReference type="EC" id="2.5.1.18" evidence="3"/>
<dbReference type="Proteomes" id="UP000092713">
    <property type="component" value="Unassembled WGS sequence"/>
</dbReference>
<feature type="domain" description="GST C-terminal" evidence="2">
    <location>
        <begin position="103"/>
        <end position="232"/>
    </location>
</feature>
<dbReference type="Pfam" id="PF14497">
    <property type="entry name" value="GST_C_3"/>
    <property type="match status" value="1"/>
</dbReference>
<dbReference type="InterPro" id="IPR036249">
    <property type="entry name" value="Thioredoxin-like_sf"/>
</dbReference>
<dbReference type="PROSITE" id="PS50404">
    <property type="entry name" value="GST_NTER"/>
    <property type="match status" value="1"/>
</dbReference>
<protein>
    <submittedName>
        <fullName evidence="3">Glutathione S-transferase</fullName>
        <ecNumber evidence="3">2.5.1.18</ecNumber>
    </submittedName>
</protein>
<evidence type="ECO:0000313" key="3">
    <source>
        <dbReference type="EMBL" id="OBV36696.1"/>
    </source>
</evidence>
<dbReference type="EMBL" id="LOCQ01000062">
    <property type="protein sequence ID" value="OBV36696.1"/>
    <property type="molecule type" value="Genomic_DNA"/>
</dbReference>
<keyword evidence="3" id="KW-0808">Transferase</keyword>
<organism evidence="3 4">
    <name type="scientific">Janthinobacterium psychrotolerans</name>
    <dbReference type="NCBI Taxonomy" id="1747903"/>
    <lineage>
        <taxon>Bacteria</taxon>
        <taxon>Pseudomonadati</taxon>
        <taxon>Pseudomonadota</taxon>
        <taxon>Betaproteobacteria</taxon>
        <taxon>Burkholderiales</taxon>
        <taxon>Oxalobacteraceae</taxon>
        <taxon>Janthinobacterium</taxon>
    </lineage>
</organism>
<dbReference type="SUPFAM" id="SSF47616">
    <property type="entry name" value="GST C-terminal domain-like"/>
    <property type="match status" value="1"/>
</dbReference>
<sequence>MSAPYLLYYWPTIQGRGEFVRLALEAAGADYQDVARLPERKGRQQGMPAMLACLDGNVTRQPAYAPPVLGHGELLIGQTPNILFYLGKQLGLAPRAEAGRLWLNQLQLTMADWLTEVHDTHHPLAMGQYYEDQAAAAALRAQDFRTTRLPKFLDYFTQVLANNGSRGNFLVGGKLTYGDLSLFQMIAGLRHAFPQAMERLAPRCPALSDLHDSVAARPHIARYLNSRRRLPFSEEGIFRHYPELDG</sequence>
<evidence type="ECO:0000259" key="2">
    <source>
        <dbReference type="PROSITE" id="PS50405"/>
    </source>
</evidence>
<dbReference type="InterPro" id="IPR010987">
    <property type="entry name" value="Glutathione-S-Trfase_C-like"/>
</dbReference>
<dbReference type="PATRIC" id="fig|1747903.4.peg.178"/>
<proteinExistence type="predicted"/>
<dbReference type="GO" id="GO:0006749">
    <property type="term" value="P:glutathione metabolic process"/>
    <property type="evidence" value="ECO:0007669"/>
    <property type="project" value="TreeGrafter"/>
</dbReference>
<gene>
    <name evidence="3" type="ORF">ASR47_1001168</name>
</gene>
<keyword evidence="4" id="KW-1185">Reference proteome</keyword>
<feature type="domain" description="GST N-terminal" evidence="1">
    <location>
        <begin position="4"/>
        <end position="94"/>
    </location>
</feature>
<dbReference type="InterPro" id="IPR036282">
    <property type="entry name" value="Glutathione-S-Trfase_C_sf"/>
</dbReference>
<name>A0A1A7BT32_9BURK</name>
<dbReference type="Gene3D" id="3.40.30.10">
    <property type="entry name" value="Glutaredoxin"/>
    <property type="match status" value="1"/>
</dbReference>
<dbReference type="InterPro" id="IPR004046">
    <property type="entry name" value="GST_C"/>
</dbReference>
<dbReference type="GO" id="GO:0004364">
    <property type="term" value="F:glutathione transferase activity"/>
    <property type="evidence" value="ECO:0007669"/>
    <property type="project" value="UniProtKB-EC"/>
</dbReference>
<dbReference type="OrthoDB" id="6043394at2"/>
<dbReference type="AlphaFoldDB" id="A0A1A7BT32"/>
<dbReference type="InterPro" id="IPR050213">
    <property type="entry name" value="GST_superfamily"/>
</dbReference>
<dbReference type="STRING" id="1747903.ASR47_1001168"/>
<dbReference type="CDD" id="cd03192">
    <property type="entry name" value="GST_C_Sigma_like"/>
    <property type="match status" value="1"/>
</dbReference>
<dbReference type="Gene3D" id="1.20.1050.10">
    <property type="match status" value="1"/>
</dbReference>
<comment type="caution">
    <text evidence="3">The sequence shown here is derived from an EMBL/GenBank/DDBJ whole genome shotgun (WGS) entry which is preliminary data.</text>
</comment>
<dbReference type="PROSITE" id="PS50405">
    <property type="entry name" value="GST_CTER"/>
    <property type="match status" value="1"/>
</dbReference>
<dbReference type="SUPFAM" id="SSF52833">
    <property type="entry name" value="Thioredoxin-like"/>
    <property type="match status" value="1"/>
</dbReference>
<evidence type="ECO:0000259" key="1">
    <source>
        <dbReference type="PROSITE" id="PS50404"/>
    </source>
</evidence>